<dbReference type="InterPro" id="IPR007069">
    <property type="entry name" value="Transposase_32"/>
</dbReference>
<sequence>MTVQSVLAKTSLCRTSALGGRWYQCDDCDRLTKRHNSCGDRHCPQCSGGKRQNFSDRASKLIVDGVDYYQVVFTLPEVVSTMPLANRQEIAELLFHSAWKSLKKTVETEQQYELAALMVLHTWNQKLDAHWHVHALVPGAGPSLSDGGWIKARAPQVDGYEDDRQYLVDAINLRRSFRKIAVAHLQRLRKNDKLKLDGSLAYLQGDEAWEEMIDQLESKEWVSYIEPPPTESSRGEHVVRYLTRYLTGGPISDYRIIAADDHEVTFWAREGRTTGGESLQVPFTLSTSEFIRRWCLHILPKELTKTRQFGGWSNTKAEEYLAKCRASLTDADRSQAGTLDLLSDEVDSVEAEPESKLCCEHCGSESLRLTHEYEKRPWSEIFRRDSKDSPRWYRESQEKDDIRFWDGAMGEGFSQWYAWYLKSGIESAREQTAPETAPESNARAGTRQLQLFQ</sequence>
<reference evidence="4 5" key="1">
    <citation type="submission" date="2019-03" db="EMBL/GenBank/DDBJ databases">
        <title>Deep-cultivation of Planctomycetes and their phenomic and genomic characterization uncovers novel biology.</title>
        <authorList>
            <person name="Wiegand S."/>
            <person name="Jogler M."/>
            <person name="Boedeker C."/>
            <person name="Pinto D."/>
            <person name="Vollmers J."/>
            <person name="Rivas-Marin E."/>
            <person name="Kohn T."/>
            <person name="Peeters S.H."/>
            <person name="Heuer A."/>
            <person name="Rast P."/>
            <person name="Oberbeckmann S."/>
            <person name="Bunk B."/>
            <person name="Jeske O."/>
            <person name="Meyerdierks A."/>
            <person name="Storesund J.E."/>
            <person name="Kallscheuer N."/>
            <person name="Luecker S."/>
            <person name="Lage O.M."/>
            <person name="Pohl T."/>
            <person name="Merkel B.J."/>
            <person name="Hornburger P."/>
            <person name="Mueller R.-W."/>
            <person name="Bruemmer F."/>
            <person name="Labrenz M."/>
            <person name="Spormann A.M."/>
            <person name="Op den Camp H."/>
            <person name="Overmann J."/>
            <person name="Amann R."/>
            <person name="Jetten M.S.M."/>
            <person name="Mascher T."/>
            <person name="Medema M.H."/>
            <person name="Devos D.P."/>
            <person name="Kaster A.-K."/>
            <person name="Ovreas L."/>
            <person name="Rohde M."/>
            <person name="Galperin M.Y."/>
            <person name="Jogler C."/>
        </authorList>
    </citation>
    <scope>NUCLEOTIDE SEQUENCE [LARGE SCALE GENOMIC DNA]</scope>
    <source>
        <strain evidence="4 5">Enr13</strain>
    </source>
</reference>
<dbReference type="GO" id="GO:0003677">
    <property type="term" value="F:DNA binding"/>
    <property type="evidence" value="ECO:0007669"/>
    <property type="project" value="InterPro"/>
</dbReference>
<evidence type="ECO:0000313" key="4">
    <source>
        <dbReference type="EMBL" id="QDV47591.1"/>
    </source>
</evidence>
<feature type="domain" description="Transposase zinc-binding" evidence="3">
    <location>
        <begin position="4"/>
        <end position="75"/>
    </location>
</feature>
<keyword evidence="5" id="KW-1185">Reference proteome</keyword>
<name>A0A518I3B3_9BACT</name>
<dbReference type="EMBL" id="CP037423">
    <property type="protein sequence ID" value="QDV47591.1"/>
    <property type="molecule type" value="Genomic_DNA"/>
</dbReference>
<dbReference type="AlphaFoldDB" id="A0A518I3B3"/>
<dbReference type="PANTHER" id="PTHR37023:SF1">
    <property type="entry name" value="ISSOD25 TRANSPOSASE TNPA_ISSOD25"/>
    <property type="match status" value="1"/>
</dbReference>
<dbReference type="GO" id="GO:0006313">
    <property type="term" value="P:DNA transposition"/>
    <property type="evidence" value="ECO:0007669"/>
    <property type="project" value="InterPro"/>
</dbReference>
<dbReference type="InterPro" id="IPR026889">
    <property type="entry name" value="Zn_Tnp"/>
</dbReference>
<evidence type="ECO:0000259" key="3">
    <source>
        <dbReference type="Pfam" id="PF14319"/>
    </source>
</evidence>
<organism evidence="4 5">
    <name type="scientific">Stieleria neptunia</name>
    <dbReference type="NCBI Taxonomy" id="2527979"/>
    <lineage>
        <taxon>Bacteria</taxon>
        <taxon>Pseudomonadati</taxon>
        <taxon>Planctomycetota</taxon>
        <taxon>Planctomycetia</taxon>
        <taxon>Pirellulales</taxon>
        <taxon>Pirellulaceae</taxon>
        <taxon>Stieleria</taxon>
    </lineage>
</organism>
<evidence type="ECO:0000256" key="1">
    <source>
        <dbReference type="SAM" id="MobiDB-lite"/>
    </source>
</evidence>
<dbReference type="OrthoDB" id="246527at2"/>
<dbReference type="PANTHER" id="PTHR37023">
    <property type="entry name" value="TRANSPOSASE"/>
    <property type="match status" value="1"/>
</dbReference>
<evidence type="ECO:0000313" key="5">
    <source>
        <dbReference type="Proteomes" id="UP000319004"/>
    </source>
</evidence>
<dbReference type="Pfam" id="PF04986">
    <property type="entry name" value="Y2_Tnp"/>
    <property type="match status" value="1"/>
</dbReference>
<dbReference type="KEGG" id="snep:Enr13x_75010"/>
<accession>A0A518I3B3</accession>
<dbReference type="GO" id="GO:0004803">
    <property type="term" value="F:transposase activity"/>
    <property type="evidence" value="ECO:0007669"/>
    <property type="project" value="InterPro"/>
</dbReference>
<proteinExistence type="predicted"/>
<dbReference type="Proteomes" id="UP000319004">
    <property type="component" value="Chromosome"/>
</dbReference>
<dbReference type="Pfam" id="PF14319">
    <property type="entry name" value="Zn_Tnp_IS91"/>
    <property type="match status" value="1"/>
</dbReference>
<feature type="region of interest" description="Disordered" evidence="1">
    <location>
        <begin position="430"/>
        <end position="453"/>
    </location>
</feature>
<protein>
    <submittedName>
        <fullName evidence="4">Transposase</fullName>
    </submittedName>
</protein>
<gene>
    <name evidence="4" type="ORF">Enr13x_75010</name>
</gene>
<feature type="domain" description="Transposase IS801/IS1294" evidence="2">
    <location>
        <begin position="117"/>
        <end position="316"/>
    </location>
</feature>
<evidence type="ECO:0000259" key="2">
    <source>
        <dbReference type="Pfam" id="PF04986"/>
    </source>
</evidence>